<accession>A0A4Y2WCA0</accession>
<dbReference type="AlphaFoldDB" id="A0A4Y2WCA0"/>
<dbReference type="Proteomes" id="UP000499080">
    <property type="component" value="Unassembled WGS sequence"/>
</dbReference>
<sequence length="105" mass="12177">MILSFKEQNDVRSLMKTELTGTFGRQSPEIHLSWFHGRVFRFGRFNKQDARSNQQETSGNGLPETFSHTTSNVGWVNTQWVGKYSWGIYPMPGYFEKKILNGDLQ</sequence>
<evidence type="ECO:0000313" key="2">
    <source>
        <dbReference type="Proteomes" id="UP000499080"/>
    </source>
</evidence>
<reference evidence="1 2" key="1">
    <citation type="journal article" date="2019" name="Sci. Rep.">
        <title>Orb-weaving spider Araneus ventricosus genome elucidates the spidroin gene catalogue.</title>
        <authorList>
            <person name="Kono N."/>
            <person name="Nakamura H."/>
            <person name="Ohtoshi R."/>
            <person name="Moran D.A.P."/>
            <person name="Shinohara A."/>
            <person name="Yoshida Y."/>
            <person name="Fujiwara M."/>
            <person name="Mori M."/>
            <person name="Tomita M."/>
            <person name="Arakawa K."/>
        </authorList>
    </citation>
    <scope>NUCLEOTIDE SEQUENCE [LARGE SCALE GENOMIC DNA]</scope>
</reference>
<evidence type="ECO:0000313" key="1">
    <source>
        <dbReference type="EMBL" id="GBO34869.1"/>
    </source>
</evidence>
<gene>
    <name evidence="1" type="ORF">AVEN_158723_1</name>
</gene>
<keyword evidence="2" id="KW-1185">Reference proteome</keyword>
<proteinExistence type="predicted"/>
<protein>
    <submittedName>
        <fullName evidence="1">Uncharacterized protein</fullName>
    </submittedName>
</protein>
<name>A0A4Y2WCA0_ARAVE</name>
<comment type="caution">
    <text evidence="1">The sequence shown here is derived from an EMBL/GenBank/DDBJ whole genome shotgun (WGS) entry which is preliminary data.</text>
</comment>
<dbReference type="EMBL" id="BGPR01058761">
    <property type="protein sequence ID" value="GBO34869.1"/>
    <property type="molecule type" value="Genomic_DNA"/>
</dbReference>
<organism evidence="1 2">
    <name type="scientific">Araneus ventricosus</name>
    <name type="common">Orbweaver spider</name>
    <name type="synonym">Epeira ventricosa</name>
    <dbReference type="NCBI Taxonomy" id="182803"/>
    <lineage>
        <taxon>Eukaryota</taxon>
        <taxon>Metazoa</taxon>
        <taxon>Ecdysozoa</taxon>
        <taxon>Arthropoda</taxon>
        <taxon>Chelicerata</taxon>
        <taxon>Arachnida</taxon>
        <taxon>Araneae</taxon>
        <taxon>Araneomorphae</taxon>
        <taxon>Entelegynae</taxon>
        <taxon>Araneoidea</taxon>
        <taxon>Araneidae</taxon>
        <taxon>Araneus</taxon>
    </lineage>
</organism>